<dbReference type="Proteomes" id="UP000324767">
    <property type="component" value="Unassembled WGS sequence"/>
</dbReference>
<name>A0A5M8PSC8_9LECA</name>
<dbReference type="EMBL" id="VXIT01000005">
    <property type="protein sequence ID" value="KAA6412468.1"/>
    <property type="molecule type" value="Genomic_DNA"/>
</dbReference>
<dbReference type="OrthoDB" id="10673834at2759"/>
<evidence type="ECO:0000313" key="3">
    <source>
        <dbReference type="Proteomes" id="UP000324767"/>
    </source>
</evidence>
<proteinExistence type="predicted"/>
<reference evidence="2 3" key="1">
    <citation type="submission" date="2019-09" db="EMBL/GenBank/DDBJ databases">
        <title>The hologenome of the rock-dwelling lichen Lasallia pustulata.</title>
        <authorList>
            <person name="Greshake Tzovaras B."/>
            <person name="Segers F."/>
            <person name="Bicker A."/>
            <person name="Dal Grande F."/>
            <person name="Otte J."/>
            <person name="Hankeln T."/>
            <person name="Schmitt I."/>
            <person name="Ebersberger I."/>
        </authorList>
    </citation>
    <scope>NUCLEOTIDE SEQUENCE [LARGE SCALE GENOMIC DNA]</scope>
    <source>
        <strain evidence="2">A1-1</strain>
    </source>
</reference>
<accession>A0A5M8PSC8</accession>
<protein>
    <submittedName>
        <fullName evidence="2">Uncharacterized protein</fullName>
    </submittedName>
</protein>
<evidence type="ECO:0000256" key="1">
    <source>
        <dbReference type="SAM" id="MobiDB-lite"/>
    </source>
</evidence>
<feature type="region of interest" description="Disordered" evidence="1">
    <location>
        <begin position="149"/>
        <end position="173"/>
    </location>
</feature>
<gene>
    <name evidence="2" type="ORF">FRX48_03459</name>
</gene>
<comment type="caution">
    <text evidence="2">The sequence shown here is derived from an EMBL/GenBank/DDBJ whole genome shotgun (WGS) entry which is preliminary data.</text>
</comment>
<evidence type="ECO:0000313" key="2">
    <source>
        <dbReference type="EMBL" id="KAA6412468.1"/>
    </source>
</evidence>
<dbReference type="AlphaFoldDB" id="A0A5M8PSC8"/>
<organism evidence="2 3">
    <name type="scientific">Lasallia pustulata</name>
    <dbReference type="NCBI Taxonomy" id="136370"/>
    <lineage>
        <taxon>Eukaryota</taxon>
        <taxon>Fungi</taxon>
        <taxon>Dikarya</taxon>
        <taxon>Ascomycota</taxon>
        <taxon>Pezizomycotina</taxon>
        <taxon>Lecanoromycetes</taxon>
        <taxon>OSLEUM clade</taxon>
        <taxon>Umbilicariomycetidae</taxon>
        <taxon>Umbilicariales</taxon>
        <taxon>Umbilicariaceae</taxon>
        <taxon>Lasallia</taxon>
    </lineage>
</organism>
<sequence length="370" mass="39651">MLRQRQTLQSRRATAFMGASFAGAKDEMMELKSAGALEVGELMGWKKVDLDHNRFKALLALEQEGLVMGKSLDLHGNRFTGLPSLGQGKLLPAKTMELDSTRSSGLVSLDQDKLLPAKTTDLDSTCSSGLPSLGQDKLLPAKTTDLDTSHLSATAPSKPLTVPASSKTSTSAVRAPASPSLSLAALIARSLPTSKRWPASPALEPMAPATKDRKSRFYPTSTPTATTSLTSTTKVTLPSAAPTYADLVANLDASNPDDAAAAKKPTLKRLSPPKALVLAPQSFDLRGHGTGGTSAPPTMREYTPKVKKAVGDMSHLRVKTAGWWWWALDLGFEFDGETGEWKKVEQKMEDGKKCGEVEGEWMGVEKGFWV</sequence>